<keyword evidence="4 6" id="KW-1133">Transmembrane helix</keyword>
<keyword evidence="5 6" id="KW-0472">Membrane</keyword>
<feature type="transmembrane region" description="Helical" evidence="6">
    <location>
        <begin position="373"/>
        <end position="393"/>
    </location>
</feature>
<keyword evidence="9" id="KW-1185">Reference proteome</keyword>
<organism evidence="8 9">
    <name type="scientific">Reichenbachiella agariperforans</name>
    <dbReference type="NCBI Taxonomy" id="156994"/>
    <lineage>
        <taxon>Bacteria</taxon>
        <taxon>Pseudomonadati</taxon>
        <taxon>Bacteroidota</taxon>
        <taxon>Cytophagia</taxon>
        <taxon>Cytophagales</taxon>
        <taxon>Reichenbachiellaceae</taxon>
        <taxon>Reichenbachiella</taxon>
    </lineage>
</organism>
<feature type="domain" description="Phospholipid/glycerol acyltransferase" evidence="7">
    <location>
        <begin position="879"/>
        <end position="988"/>
    </location>
</feature>
<evidence type="ECO:0000313" key="8">
    <source>
        <dbReference type="EMBL" id="SHK12881.1"/>
    </source>
</evidence>
<dbReference type="SUPFAM" id="SSF69593">
    <property type="entry name" value="Glycerol-3-phosphate (1)-acyltransferase"/>
    <property type="match status" value="1"/>
</dbReference>
<name>A0A1M6PYA2_REIAG</name>
<sequence>MSLNRFLIPLLIVCIFFAGLYGLFHLQIGENLDQTLPGHDQNSSIQSWIDKQKSIVVFSLDIPINMTIDEIEPIASDLSKQIQQTALIQNIQYQNDIDPESFIQLIQDNLPIYLEEKDYTQLDSLIAPSYITQKLTDNKKTLMSPEGIGQRRQLLDDPLGFSHLALARFGQLQMTDDIIQSNGYFLIQDRSKLLIKGRATFDMANSAANRSAAHTLDSLVAQWNQTHDAHTLDYFGTFLVADENAEQIKKDVHLTVTIAVVAIILLLAYYYRKAIILVLFLVPGVFGILTAAAFIYLIQGQISGLALAASAIVFGIVADYSFHFFTHFKENGNAVKSRDETMFPLLISAGTTIVAFLSLLFADSKTLNDFGLFTSLSLAGTLFFILTALPLILRRFEKGIKFTKTNPLDRLFAKIKIGQSIPSKWSMFIFIGLTSWMLYMGIDVQFESDLRKINYYPDELQQREIALRNTHPTTEQHLTMLSVAADDHSPEWNNEQLADKLHELQNQNIIKSHFSLAPFLISKEKQQERIARWNSYWEQKRTPFLHSFQNAATQQNWKPQYFDRFYDMVENDYQTYDLNDFIASSDNLSDMTLTDEEHTEILTTVVCPIDQVDSVKQELASLSGIVLIDNMSIVTKIVDSVKDDFNFLLLYAGLAVFIAFLLIYGNIELTLVSFIPMVLSWIWVLGMASLLDVKFNFINIILTTFIFGLGDDFSIFVTDGLLHRYKYRKEVMGQYKTGIVLSSVSTIIGTGVLLFAKHPALQSIALLSIIGIGIIVPITFFIQPVLFRMLISHRTEEGKPPYSIANILFSIWGYGMFIGGSLLSVAMTFGLKMLPLSTETKKLGTHRILQKVSGFQLDILWKSKKRHIGMENLDFASPSIIIANHTSFFDILALVRLHPKMVLLVNEWVYNSPLFGPAIRYADYIPAYQNMEDQLPKLRQLVADGYTIAIFPEGKRSEDGTMGRFHKGAFYLSEELQLDITPILLYGHGYVMPKNEYYFKDSPCDTVILPRISWNDPKFGSGYRERTKKISTYYKAAFKTYIESTACLDHAYAPLLYSFYYKSPILPWYFRIKWRFEKNNYEHYHQLIGTGTKRIYDLGCGYGYLSYFLWLRNNERTVIGVDYDNEKVALAQNSYLKSDQVEFTVDKAEETSIQDADAIVLADTLHYLSPESQQQLLIKCDQGLKPGGILLIRDGISDQEEKHKWTEKSEKWSTQLIKFNKTNGALHFIKKREIEAWAEHHHYSLSIESQSDKSSNTLFILSKN</sequence>
<dbReference type="CDD" id="cd07989">
    <property type="entry name" value="LPLAT_AGPAT-like"/>
    <property type="match status" value="1"/>
</dbReference>
<keyword evidence="8" id="KW-0808">Transferase</keyword>
<dbReference type="InterPro" id="IPR004869">
    <property type="entry name" value="MMPL_dom"/>
</dbReference>
<proteinExistence type="predicted"/>
<feature type="transmembrane region" description="Helical" evidence="6">
    <location>
        <begin position="252"/>
        <end position="271"/>
    </location>
</feature>
<evidence type="ECO:0000259" key="7">
    <source>
        <dbReference type="SMART" id="SM00563"/>
    </source>
</evidence>
<feature type="transmembrane region" description="Helical" evidence="6">
    <location>
        <begin position="738"/>
        <end position="756"/>
    </location>
</feature>
<feature type="transmembrane region" description="Helical" evidence="6">
    <location>
        <begin position="645"/>
        <end position="664"/>
    </location>
</feature>
<dbReference type="InterPro" id="IPR002123">
    <property type="entry name" value="Plipid/glycerol_acylTrfase"/>
</dbReference>
<dbReference type="Proteomes" id="UP000184474">
    <property type="component" value="Unassembled WGS sequence"/>
</dbReference>
<feature type="transmembrane region" description="Helical" evidence="6">
    <location>
        <begin position="278"/>
        <end position="298"/>
    </location>
</feature>
<evidence type="ECO:0000256" key="3">
    <source>
        <dbReference type="ARBA" id="ARBA00022692"/>
    </source>
</evidence>
<dbReference type="InterPro" id="IPR029063">
    <property type="entry name" value="SAM-dependent_MTases_sf"/>
</dbReference>
<evidence type="ECO:0000313" key="9">
    <source>
        <dbReference type="Proteomes" id="UP000184474"/>
    </source>
</evidence>
<keyword evidence="3 6" id="KW-0812">Transmembrane</keyword>
<dbReference type="InterPro" id="IPR050545">
    <property type="entry name" value="Mycobact_MmpL"/>
</dbReference>
<feature type="transmembrane region" description="Helical" evidence="6">
    <location>
        <begin position="697"/>
        <end position="717"/>
    </location>
</feature>
<dbReference type="EMBL" id="FRAA01000003">
    <property type="protein sequence ID" value="SHK12881.1"/>
    <property type="molecule type" value="Genomic_DNA"/>
</dbReference>
<evidence type="ECO:0000256" key="2">
    <source>
        <dbReference type="ARBA" id="ARBA00022475"/>
    </source>
</evidence>
<dbReference type="RefSeq" id="WP_084190482.1">
    <property type="nucleotide sequence ID" value="NZ_FRAA01000003.1"/>
</dbReference>
<dbReference type="SUPFAM" id="SSF82866">
    <property type="entry name" value="Multidrug efflux transporter AcrB transmembrane domain"/>
    <property type="match status" value="2"/>
</dbReference>
<dbReference type="Gene3D" id="1.20.1640.10">
    <property type="entry name" value="Multidrug efflux transporter AcrB transmembrane domain"/>
    <property type="match status" value="2"/>
</dbReference>
<feature type="transmembrane region" description="Helical" evidence="6">
    <location>
        <begin position="425"/>
        <end position="442"/>
    </location>
</feature>
<keyword evidence="2" id="KW-1003">Cell membrane</keyword>
<dbReference type="Pfam" id="PF13649">
    <property type="entry name" value="Methyltransf_25"/>
    <property type="match status" value="1"/>
</dbReference>
<evidence type="ECO:0000256" key="1">
    <source>
        <dbReference type="ARBA" id="ARBA00004651"/>
    </source>
</evidence>
<feature type="transmembrane region" description="Helical" evidence="6">
    <location>
        <begin position="762"/>
        <end position="786"/>
    </location>
</feature>
<dbReference type="InterPro" id="IPR041698">
    <property type="entry name" value="Methyltransf_25"/>
</dbReference>
<evidence type="ECO:0000256" key="4">
    <source>
        <dbReference type="ARBA" id="ARBA00022989"/>
    </source>
</evidence>
<dbReference type="Pfam" id="PF03176">
    <property type="entry name" value="MMPL"/>
    <property type="match status" value="1"/>
</dbReference>
<comment type="subcellular location">
    <subcellularLocation>
        <location evidence="1">Cell membrane</location>
        <topology evidence="1">Multi-pass membrane protein</topology>
    </subcellularLocation>
</comment>
<dbReference type="SUPFAM" id="SSF53335">
    <property type="entry name" value="S-adenosyl-L-methionine-dependent methyltransferases"/>
    <property type="match status" value="1"/>
</dbReference>
<feature type="transmembrane region" description="Helical" evidence="6">
    <location>
        <begin position="304"/>
        <end position="322"/>
    </location>
</feature>
<dbReference type="GO" id="GO:0016746">
    <property type="term" value="F:acyltransferase activity"/>
    <property type="evidence" value="ECO:0007669"/>
    <property type="project" value="UniProtKB-KW"/>
</dbReference>
<dbReference type="PANTHER" id="PTHR33406:SF13">
    <property type="entry name" value="MEMBRANE PROTEIN YDFJ"/>
    <property type="match status" value="1"/>
</dbReference>
<evidence type="ECO:0000256" key="6">
    <source>
        <dbReference type="SAM" id="Phobius"/>
    </source>
</evidence>
<dbReference type="Gene3D" id="3.40.50.150">
    <property type="entry name" value="Vaccinia Virus protein VP39"/>
    <property type="match status" value="1"/>
</dbReference>
<reference evidence="9" key="1">
    <citation type="submission" date="2016-11" db="EMBL/GenBank/DDBJ databases">
        <authorList>
            <person name="Varghese N."/>
            <person name="Submissions S."/>
        </authorList>
    </citation>
    <scope>NUCLEOTIDE SEQUENCE [LARGE SCALE GENOMIC DNA]</scope>
    <source>
        <strain evidence="9">DSM 26134</strain>
    </source>
</reference>
<feature type="transmembrane region" description="Helical" evidence="6">
    <location>
        <begin position="343"/>
        <end position="361"/>
    </location>
</feature>
<dbReference type="STRING" id="156994.SAMN04488028_10393"/>
<gene>
    <name evidence="8" type="ORF">SAMN04488028_10393</name>
</gene>
<dbReference type="Pfam" id="PF01553">
    <property type="entry name" value="Acyltransferase"/>
    <property type="match status" value="1"/>
</dbReference>
<dbReference type="AlphaFoldDB" id="A0A1M6PYA2"/>
<accession>A0A1M6PYA2</accession>
<feature type="transmembrane region" description="Helical" evidence="6">
    <location>
        <begin position="807"/>
        <end position="831"/>
    </location>
</feature>
<feature type="transmembrane region" description="Helical" evidence="6">
    <location>
        <begin position="671"/>
        <end position="691"/>
    </location>
</feature>
<protein>
    <submittedName>
        <fullName evidence="8">1-acyl-sn-glycerol-3-phosphate acyltransferases</fullName>
    </submittedName>
</protein>
<dbReference type="SMART" id="SM00563">
    <property type="entry name" value="PlsC"/>
    <property type="match status" value="1"/>
</dbReference>
<keyword evidence="8" id="KW-0012">Acyltransferase</keyword>
<dbReference type="GO" id="GO:0005886">
    <property type="term" value="C:plasma membrane"/>
    <property type="evidence" value="ECO:0007669"/>
    <property type="project" value="UniProtKB-SubCell"/>
</dbReference>
<dbReference type="CDD" id="cd02440">
    <property type="entry name" value="AdoMet_MTases"/>
    <property type="match status" value="1"/>
</dbReference>
<dbReference type="PANTHER" id="PTHR33406">
    <property type="entry name" value="MEMBRANE PROTEIN MJ1562-RELATED"/>
    <property type="match status" value="1"/>
</dbReference>
<evidence type="ECO:0000256" key="5">
    <source>
        <dbReference type="ARBA" id="ARBA00023136"/>
    </source>
</evidence>